<name>A0A2S8IYG5_BURCE</name>
<protein>
    <submittedName>
        <fullName evidence="1">Uncharacterized protein</fullName>
    </submittedName>
</protein>
<proteinExistence type="predicted"/>
<evidence type="ECO:0000313" key="2">
    <source>
        <dbReference type="Proteomes" id="UP000238206"/>
    </source>
</evidence>
<comment type="caution">
    <text evidence="1">The sequence shown here is derived from an EMBL/GenBank/DDBJ whole genome shotgun (WGS) entry which is preliminary data.</text>
</comment>
<sequence>MDAGFWCRTDDNATYQIDGYTPIFGLKEHLWLTLQNKSIPLAGGAVSVQYVTVPYAAFSFSANQPVVAFRSESCPVQMIACRNTGGSGWFAEFWGLTNGASFEMFVFDRLSSFTGGSSFGMKVWNPSGELIADAVTPQMLPVGFLNSNICADAGGGMPSYGWQQGMRNPGNGWSTAYDFPTGSVASASVQAASAISGGAWIDGWQHNGGRATHSWWRLPWDGGGASGTLMEYGCRLDWSSVFLDVAGFRF</sequence>
<accession>A0A2S8IYG5</accession>
<dbReference type="RefSeq" id="WP_146120811.1">
    <property type="nucleotide sequence ID" value="NZ_PUIQ01000009.1"/>
</dbReference>
<reference evidence="1 2" key="1">
    <citation type="submission" date="2018-02" db="EMBL/GenBank/DDBJ databases">
        <title>Draft genome sequencing of Burkholderia cepacia Y14-15.</title>
        <authorList>
            <person name="Zheng B.-X."/>
        </authorList>
    </citation>
    <scope>NUCLEOTIDE SEQUENCE [LARGE SCALE GENOMIC DNA]</scope>
    <source>
        <strain evidence="1 2">Y14-15</strain>
    </source>
</reference>
<dbReference type="EMBL" id="PUIQ01000009">
    <property type="protein sequence ID" value="PQP19719.1"/>
    <property type="molecule type" value="Genomic_DNA"/>
</dbReference>
<gene>
    <name evidence="1" type="ORF">C5615_09785</name>
</gene>
<evidence type="ECO:0000313" key="1">
    <source>
        <dbReference type="EMBL" id="PQP19719.1"/>
    </source>
</evidence>
<dbReference type="AlphaFoldDB" id="A0A2S8IYG5"/>
<dbReference type="Proteomes" id="UP000238206">
    <property type="component" value="Unassembled WGS sequence"/>
</dbReference>
<organism evidence="1 2">
    <name type="scientific">Burkholderia cepacia</name>
    <name type="common">Pseudomonas cepacia</name>
    <dbReference type="NCBI Taxonomy" id="292"/>
    <lineage>
        <taxon>Bacteria</taxon>
        <taxon>Pseudomonadati</taxon>
        <taxon>Pseudomonadota</taxon>
        <taxon>Betaproteobacteria</taxon>
        <taxon>Burkholderiales</taxon>
        <taxon>Burkholderiaceae</taxon>
        <taxon>Burkholderia</taxon>
        <taxon>Burkholderia cepacia complex</taxon>
    </lineage>
</organism>